<keyword evidence="4" id="KW-0804">Transcription</keyword>
<dbReference type="InterPro" id="IPR002100">
    <property type="entry name" value="TF_MADSbox"/>
</dbReference>
<dbReference type="GO" id="GO:0006357">
    <property type="term" value="P:regulation of transcription by RNA polymerase II"/>
    <property type="evidence" value="ECO:0000318"/>
    <property type="project" value="GO_Central"/>
</dbReference>
<evidence type="ECO:0000313" key="8">
    <source>
        <dbReference type="Proteomes" id="UP000222542"/>
    </source>
</evidence>
<dbReference type="PROSITE" id="PS50066">
    <property type="entry name" value="MADS_BOX_2"/>
    <property type="match status" value="1"/>
</dbReference>
<dbReference type="PANTHER" id="PTHR11945">
    <property type="entry name" value="MADS BOX PROTEIN"/>
    <property type="match status" value="1"/>
</dbReference>
<dbReference type="AlphaFoldDB" id="A0A2G2Z8F5"/>
<dbReference type="SUPFAM" id="SSF55455">
    <property type="entry name" value="SRF-like"/>
    <property type="match status" value="1"/>
</dbReference>
<evidence type="ECO:0000256" key="5">
    <source>
        <dbReference type="ARBA" id="ARBA00023242"/>
    </source>
</evidence>
<organism evidence="7 8">
    <name type="scientific">Capsicum annuum</name>
    <name type="common">Capsicum pepper</name>
    <dbReference type="NCBI Taxonomy" id="4072"/>
    <lineage>
        <taxon>Eukaryota</taxon>
        <taxon>Viridiplantae</taxon>
        <taxon>Streptophyta</taxon>
        <taxon>Embryophyta</taxon>
        <taxon>Tracheophyta</taxon>
        <taxon>Spermatophyta</taxon>
        <taxon>Magnoliopsida</taxon>
        <taxon>eudicotyledons</taxon>
        <taxon>Gunneridae</taxon>
        <taxon>Pentapetalae</taxon>
        <taxon>asterids</taxon>
        <taxon>lamiids</taxon>
        <taxon>Solanales</taxon>
        <taxon>Solanaceae</taxon>
        <taxon>Solanoideae</taxon>
        <taxon>Capsiceae</taxon>
        <taxon>Capsicum</taxon>
    </lineage>
</organism>
<sequence>MNINNTDAVNSTAINVKKTQGRRKIAMKPIANQNSRHITFPSVALIFSRKLVNFAFLCGVEIVSIVQSLKRQRLFTFGHPSADTIIDQYLSEKSALDQQFNFVQQNNEYYSQICKELDAKKKKKEIIYESKMVNGNNNEFWWDELVDDIGIEELDKFVDALEELKKRVNMRVNESSMIKGSSLPSTSTMNQAINYCASVVPFDFN</sequence>
<dbReference type="GO" id="GO:0046983">
    <property type="term" value="F:protein dimerization activity"/>
    <property type="evidence" value="ECO:0007669"/>
    <property type="project" value="InterPro"/>
</dbReference>
<protein>
    <recommendedName>
        <fullName evidence="6">MADS-box domain-containing protein</fullName>
    </recommendedName>
</protein>
<reference evidence="7 8" key="2">
    <citation type="journal article" date="2017" name="Genome Biol.">
        <title>New reference genome sequences of hot pepper reveal the massive evolution of plant disease-resistance genes by retroduplication.</title>
        <authorList>
            <person name="Kim S."/>
            <person name="Park J."/>
            <person name="Yeom S.I."/>
            <person name="Kim Y.M."/>
            <person name="Seo E."/>
            <person name="Kim K.T."/>
            <person name="Kim M.S."/>
            <person name="Lee J.M."/>
            <person name="Cheong K."/>
            <person name="Shin H.S."/>
            <person name="Kim S.B."/>
            <person name="Han K."/>
            <person name="Lee J."/>
            <person name="Park M."/>
            <person name="Lee H.A."/>
            <person name="Lee H.Y."/>
            <person name="Lee Y."/>
            <person name="Oh S."/>
            <person name="Lee J.H."/>
            <person name="Choi E."/>
            <person name="Choi E."/>
            <person name="Lee S.E."/>
            <person name="Jeon J."/>
            <person name="Kim H."/>
            <person name="Choi G."/>
            <person name="Song H."/>
            <person name="Lee J."/>
            <person name="Lee S.C."/>
            <person name="Kwon J.K."/>
            <person name="Lee H.Y."/>
            <person name="Koo N."/>
            <person name="Hong Y."/>
            <person name="Kim R.W."/>
            <person name="Kang W.H."/>
            <person name="Huh J.H."/>
            <person name="Kang B.C."/>
            <person name="Yang T.J."/>
            <person name="Lee Y.H."/>
            <person name="Bennetzen J.L."/>
            <person name="Choi D."/>
        </authorList>
    </citation>
    <scope>NUCLEOTIDE SEQUENCE [LARGE SCALE GENOMIC DNA]</scope>
    <source>
        <strain evidence="8">cv. CM334</strain>
    </source>
</reference>
<dbReference type="GO" id="GO:0000981">
    <property type="term" value="F:DNA-binding transcription factor activity, RNA polymerase II-specific"/>
    <property type="evidence" value="ECO:0000318"/>
    <property type="project" value="GO_Central"/>
</dbReference>
<dbReference type="STRING" id="4072.A0A2G2Z8F5"/>
<dbReference type="EMBL" id="AYRZ02000006">
    <property type="protein sequence ID" value="PHT78287.1"/>
    <property type="molecule type" value="Genomic_DNA"/>
</dbReference>
<dbReference type="InterPro" id="IPR036879">
    <property type="entry name" value="TF_MADSbox_sf"/>
</dbReference>
<accession>A0A2G2Z8F5</accession>
<comment type="subcellular location">
    <subcellularLocation>
        <location evidence="1">Nucleus</location>
    </subcellularLocation>
</comment>
<feature type="domain" description="MADS-box" evidence="6">
    <location>
        <begin position="20"/>
        <end position="68"/>
    </location>
</feature>
<keyword evidence="3" id="KW-0238">DNA-binding</keyword>
<dbReference type="GO" id="GO:0000978">
    <property type="term" value="F:RNA polymerase II cis-regulatory region sequence-specific DNA binding"/>
    <property type="evidence" value="ECO:0000318"/>
    <property type="project" value="GO_Central"/>
</dbReference>
<proteinExistence type="predicted"/>
<dbReference type="SMR" id="A0A2G2Z8F5"/>
<evidence type="ECO:0000256" key="4">
    <source>
        <dbReference type="ARBA" id="ARBA00023163"/>
    </source>
</evidence>
<dbReference type="GO" id="GO:0005634">
    <property type="term" value="C:nucleus"/>
    <property type="evidence" value="ECO:0007669"/>
    <property type="project" value="UniProtKB-SubCell"/>
</dbReference>
<evidence type="ECO:0000256" key="2">
    <source>
        <dbReference type="ARBA" id="ARBA00023015"/>
    </source>
</evidence>
<evidence type="ECO:0000313" key="7">
    <source>
        <dbReference type="EMBL" id="PHT78287.1"/>
    </source>
</evidence>
<keyword evidence="5" id="KW-0539">Nucleus</keyword>
<keyword evidence="8" id="KW-1185">Reference proteome</keyword>
<comment type="caution">
    <text evidence="7">The sequence shown here is derived from an EMBL/GenBank/DDBJ whole genome shotgun (WGS) entry which is preliminary data.</text>
</comment>
<dbReference type="Gramene" id="PHT78287">
    <property type="protein sequence ID" value="PHT78287"/>
    <property type="gene ID" value="T459_16339"/>
</dbReference>
<evidence type="ECO:0000259" key="6">
    <source>
        <dbReference type="PROSITE" id="PS50066"/>
    </source>
</evidence>
<dbReference type="OMA" id="MNINNTD"/>
<reference evidence="7 8" key="1">
    <citation type="journal article" date="2014" name="Nat. Genet.">
        <title>Genome sequence of the hot pepper provides insights into the evolution of pungency in Capsicum species.</title>
        <authorList>
            <person name="Kim S."/>
            <person name="Park M."/>
            <person name="Yeom S.I."/>
            <person name="Kim Y.M."/>
            <person name="Lee J.M."/>
            <person name="Lee H.A."/>
            <person name="Seo E."/>
            <person name="Choi J."/>
            <person name="Cheong K."/>
            <person name="Kim K.T."/>
            <person name="Jung K."/>
            <person name="Lee G.W."/>
            <person name="Oh S.K."/>
            <person name="Bae C."/>
            <person name="Kim S.B."/>
            <person name="Lee H.Y."/>
            <person name="Kim S.Y."/>
            <person name="Kim M.S."/>
            <person name="Kang B.C."/>
            <person name="Jo Y.D."/>
            <person name="Yang H.B."/>
            <person name="Jeong H.J."/>
            <person name="Kang W.H."/>
            <person name="Kwon J.K."/>
            <person name="Shin C."/>
            <person name="Lim J.Y."/>
            <person name="Park J.H."/>
            <person name="Huh J.H."/>
            <person name="Kim J.S."/>
            <person name="Kim B.D."/>
            <person name="Cohen O."/>
            <person name="Paran I."/>
            <person name="Suh M.C."/>
            <person name="Lee S.B."/>
            <person name="Kim Y.K."/>
            <person name="Shin Y."/>
            <person name="Noh S.J."/>
            <person name="Park J."/>
            <person name="Seo Y.S."/>
            <person name="Kwon S.Y."/>
            <person name="Kim H.A."/>
            <person name="Park J.M."/>
            <person name="Kim H.J."/>
            <person name="Choi S.B."/>
            <person name="Bosland P.W."/>
            <person name="Reeves G."/>
            <person name="Jo S.H."/>
            <person name="Lee B.W."/>
            <person name="Cho H.T."/>
            <person name="Choi H.S."/>
            <person name="Lee M.S."/>
            <person name="Yu Y."/>
            <person name="Do Choi Y."/>
            <person name="Park B.S."/>
            <person name="van Deynze A."/>
            <person name="Ashrafi H."/>
            <person name="Hill T."/>
            <person name="Kim W.T."/>
            <person name="Pai H.S."/>
            <person name="Ahn H.K."/>
            <person name="Yeam I."/>
            <person name="Giovannoni J.J."/>
            <person name="Rose J.K."/>
            <person name="Sorensen I."/>
            <person name="Lee S.J."/>
            <person name="Kim R.W."/>
            <person name="Choi I.Y."/>
            <person name="Choi B.S."/>
            <person name="Lim J.S."/>
            <person name="Lee Y.H."/>
            <person name="Choi D."/>
        </authorList>
    </citation>
    <scope>NUCLEOTIDE SEQUENCE [LARGE SCALE GENOMIC DNA]</scope>
    <source>
        <strain evidence="8">cv. CM334</strain>
    </source>
</reference>
<dbReference type="PANTHER" id="PTHR11945:SF723">
    <property type="entry name" value="AGAMOUS-LIKE MADS-BOX PROTEIN AGL62"/>
    <property type="match status" value="1"/>
</dbReference>
<dbReference type="Gene3D" id="3.40.1810.10">
    <property type="entry name" value="Transcription factor, MADS-box"/>
    <property type="match status" value="1"/>
</dbReference>
<gene>
    <name evidence="7" type="ORF">T459_16339</name>
</gene>
<evidence type="ECO:0000256" key="1">
    <source>
        <dbReference type="ARBA" id="ARBA00004123"/>
    </source>
</evidence>
<name>A0A2G2Z8F5_CAPAN</name>
<evidence type="ECO:0000256" key="3">
    <source>
        <dbReference type="ARBA" id="ARBA00023125"/>
    </source>
</evidence>
<keyword evidence="2" id="KW-0805">Transcription regulation</keyword>
<dbReference type="Proteomes" id="UP000222542">
    <property type="component" value="Unassembled WGS sequence"/>
</dbReference>